<dbReference type="PANTHER" id="PTHR43540">
    <property type="entry name" value="PEROXYUREIDOACRYLATE/UREIDOACRYLATE AMIDOHYDROLASE-RELATED"/>
    <property type="match status" value="1"/>
</dbReference>
<evidence type="ECO:0000313" key="3">
    <source>
        <dbReference type="EMBL" id="MEJ8851284.1"/>
    </source>
</evidence>
<evidence type="ECO:0000259" key="2">
    <source>
        <dbReference type="Pfam" id="PF00857"/>
    </source>
</evidence>
<dbReference type="EMBL" id="JBBKZT010000021">
    <property type="protein sequence ID" value="MEJ8851284.1"/>
    <property type="molecule type" value="Genomic_DNA"/>
</dbReference>
<proteinExistence type="predicted"/>
<protein>
    <submittedName>
        <fullName evidence="3">Cysteine hydrolase family protein</fullName>
        <ecNumber evidence="3">3.-.-.-</ecNumber>
    </submittedName>
</protein>
<dbReference type="Pfam" id="PF00857">
    <property type="entry name" value="Isochorismatase"/>
    <property type="match status" value="1"/>
</dbReference>
<accession>A0ABU8WWJ1</accession>
<keyword evidence="4" id="KW-1185">Reference proteome</keyword>
<dbReference type="GO" id="GO:0016787">
    <property type="term" value="F:hydrolase activity"/>
    <property type="evidence" value="ECO:0007669"/>
    <property type="project" value="UniProtKB-KW"/>
</dbReference>
<dbReference type="SUPFAM" id="SSF52499">
    <property type="entry name" value="Isochorismatase-like hydrolases"/>
    <property type="match status" value="1"/>
</dbReference>
<name>A0ABU8WWJ1_9BURK</name>
<gene>
    <name evidence="3" type="ORF">WKW82_31930</name>
</gene>
<feature type="domain" description="Isochorismatase-like" evidence="2">
    <location>
        <begin position="31"/>
        <end position="176"/>
    </location>
</feature>
<comment type="caution">
    <text evidence="3">The sequence shown here is derived from an EMBL/GenBank/DDBJ whole genome shotgun (WGS) entry which is preliminary data.</text>
</comment>
<dbReference type="CDD" id="cd01014">
    <property type="entry name" value="nicotinamidase_related"/>
    <property type="match status" value="1"/>
</dbReference>
<reference evidence="3 4" key="1">
    <citation type="submission" date="2024-03" db="EMBL/GenBank/DDBJ databases">
        <title>Novel species of the genus Variovorax.</title>
        <authorList>
            <person name="Liu Q."/>
            <person name="Xin Y.-H."/>
        </authorList>
    </citation>
    <scope>NUCLEOTIDE SEQUENCE [LARGE SCALE GENOMIC DNA]</scope>
    <source>
        <strain evidence="3 4">KACC 18900</strain>
    </source>
</reference>
<organism evidence="3 4">
    <name type="scientific">Variovorax rhizosphaerae</name>
    <dbReference type="NCBI Taxonomy" id="1836200"/>
    <lineage>
        <taxon>Bacteria</taxon>
        <taxon>Pseudomonadati</taxon>
        <taxon>Pseudomonadota</taxon>
        <taxon>Betaproteobacteria</taxon>
        <taxon>Burkholderiales</taxon>
        <taxon>Comamonadaceae</taxon>
        <taxon>Variovorax</taxon>
    </lineage>
</organism>
<dbReference type="EC" id="3.-.-.-" evidence="3"/>
<dbReference type="Proteomes" id="UP001385892">
    <property type="component" value="Unassembled WGS sequence"/>
</dbReference>
<dbReference type="RefSeq" id="WP_340346855.1">
    <property type="nucleotide sequence ID" value="NZ_JBBKZT010000021.1"/>
</dbReference>
<dbReference type="PANTHER" id="PTHR43540:SF1">
    <property type="entry name" value="ISOCHORISMATASE HYDROLASE"/>
    <property type="match status" value="1"/>
</dbReference>
<dbReference type="Gene3D" id="3.40.50.850">
    <property type="entry name" value="Isochorismatase-like"/>
    <property type="match status" value="1"/>
</dbReference>
<dbReference type="InterPro" id="IPR050272">
    <property type="entry name" value="Isochorismatase-like_hydrls"/>
</dbReference>
<keyword evidence="1 3" id="KW-0378">Hydrolase</keyword>
<sequence>MGSIWRARAGYFSLLNHATAFSMINRFSPDTALLLIDVQKGVNDLTHWGGPTGRRNNPQAEQRIKELLEAWRSAGLPVIYTQHDSRQAVSPLKLDQPGGAFIDELIPRADELVVWKDVNSAFVGTRLELELHRRAIRRLVVVGFFTNFCVETSVRMAGNMGFDTYLVPDACSTTNRVGFDGVDRDPETLHAASVTSLHGEFCTALAPHDALSLVAGDRPELRRSQGNE</sequence>
<evidence type="ECO:0000256" key="1">
    <source>
        <dbReference type="ARBA" id="ARBA00022801"/>
    </source>
</evidence>
<evidence type="ECO:0000313" key="4">
    <source>
        <dbReference type="Proteomes" id="UP001385892"/>
    </source>
</evidence>
<dbReference type="InterPro" id="IPR036380">
    <property type="entry name" value="Isochorismatase-like_sf"/>
</dbReference>
<dbReference type="InterPro" id="IPR000868">
    <property type="entry name" value="Isochorismatase-like_dom"/>
</dbReference>